<accession>A0ABT9FC89</accession>
<reference evidence="1" key="1">
    <citation type="submission" date="2023-07" db="EMBL/GenBank/DDBJ databases">
        <title>Genome content predicts the carbon catabolic preferences of heterotrophic bacteria.</title>
        <authorList>
            <person name="Gralka M."/>
        </authorList>
    </citation>
    <scope>NUCLEOTIDE SEQUENCE</scope>
    <source>
        <strain evidence="1">4G09</strain>
    </source>
</reference>
<keyword evidence="2" id="KW-1185">Reference proteome</keyword>
<evidence type="ECO:0000313" key="2">
    <source>
        <dbReference type="Proteomes" id="UP001177212"/>
    </source>
</evidence>
<sequence>MSTVFTANVYAAAAAAGGKGLDSLCHGEFFNPVSDPNSNNFFPISIFGKAFGGSKWENPPIMHTGALCNCPSIILQGANSPGINISYWRPSKVLDISRIPGCAPSLGGKVVLSGYEENMGDVTIEEGGNALRQIMEWDYDVLGVMKVFEGLVCSKISSISLAYDSNLDPTLNTLPNGNLGEAEAALFFSNVVTLMSCVVDGVSALVMGWPVDFLPYCSGHQTNSYPYDNKVDSNNHISQLNFKVAVDHIVFKQAARFSEWVTIGPTAQCFSHPFYFPVKSAYRFNRTFPFNDNGSRKLVVGTPLHVHDIFSRNTPATVDATILVWKANQCCFKVIP</sequence>
<dbReference type="InterPro" id="IPR009649">
    <property type="entry name" value="TraU"/>
</dbReference>
<gene>
    <name evidence="1" type="ORF">Q8W34_07105</name>
</gene>
<dbReference type="EMBL" id="JAUYVT010000004">
    <property type="protein sequence ID" value="MDP2564397.1"/>
    <property type="molecule type" value="Genomic_DNA"/>
</dbReference>
<dbReference type="RefSeq" id="WP_305471674.1">
    <property type="nucleotide sequence ID" value="NZ_JAUYVT010000004.1"/>
</dbReference>
<organism evidence="1 2">
    <name type="scientific">Pseudoalteromonas marina</name>
    <dbReference type="NCBI Taxonomy" id="267375"/>
    <lineage>
        <taxon>Bacteria</taxon>
        <taxon>Pseudomonadati</taxon>
        <taxon>Pseudomonadota</taxon>
        <taxon>Gammaproteobacteria</taxon>
        <taxon>Alteromonadales</taxon>
        <taxon>Pseudoalteromonadaceae</taxon>
        <taxon>Pseudoalteromonas</taxon>
    </lineage>
</organism>
<comment type="caution">
    <text evidence="1">The sequence shown here is derived from an EMBL/GenBank/DDBJ whole genome shotgun (WGS) entry which is preliminary data.</text>
</comment>
<proteinExistence type="predicted"/>
<protein>
    <submittedName>
        <fullName evidence="1">TraU family protein</fullName>
    </submittedName>
</protein>
<evidence type="ECO:0000313" key="1">
    <source>
        <dbReference type="EMBL" id="MDP2564397.1"/>
    </source>
</evidence>
<name>A0ABT9FC89_9GAMM</name>
<dbReference type="Proteomes" id="UP001177212">
    <property type="component" value="Unassembled WGS sequence"/>
</dbReference>
<dbReference type="Pfam" id="PF06834">
    <property type="entry name" value="TraU"/>
    <property type="match status" value="1"/>
</dbReference>